<gene>
    <name evidence="1" type="ORF">C8A04DRAFT_25156</name>
</gene>
<evidence type="ECO:0000313" key="2">
    <source>
        <dbReference type="Proteomes" id="UP001302676"/>
    </source>
</evidence>
<proteinExistence type="predicted"/>
<dbReference type="GeneID" id="87816069"/>
<dbReference type="AlphaFoldDB" id="A0AAN6ZQC1"/>
<comment type="caution">
    <text evidence="1">The sequence shown here is derived from an EMBL/GenBank/DDBJ whole genome shotgun (WGS) entry which is preliminary data.</text>
</comment>
<sequence length="284" mass="32199">MHQQVTSSAKANLEYRRYHAELNNWQWVMNPKPEDSIVRDVYTPDGRHHVIKQEMAISIFEIGKTWMAIACTDAGGDLTKGTMLPWLEEVGPVAPTIVPIIQYRPKCALNSRVIPKTKGNAQSLAVFPERDGHRLDWASAKSDRFPILSEVFRLSAFSRKQLLNLLQTKIIAETNRLQQTYGLPELLSVLGKPTFANLLYYRNILQDQVTDLSQMLLLTNGESRIFHNSASRPVTAHNAMDMYEVHSLLQDLHLQAQSLVEKCSQGMTVISNNSMLEESQRAIQ</sequence>
<protein>
    <submittedName>
        <fullName evidence="1">Uncharacterized protein</fullName>
    </submittedName>
</protein>
<accession>A0AAN6ZQC1</accession>
<dbReference type="EMBL" id="MU853558">
    <property type="protein sequence ID" value="KAK4146962.1"/>
    <property type="molecule type" value="Genomic_DNA"/>
</dbReference>
<evidence type="ECO:0000313" key="1">
    <source>
        <dbReference type="EMBL" id="KAK4146962.1"/>
    </source>
</evidence>
<reference evidence="1" key="1">
    <citation type="journal article" date="2023" name="Mol. Phylogenet. Evol.">
        <title>Genome-scale phylogeny and comparative genomics of the fungal order Sordariales.</title>
        <authorList>
            <person name="Hensen N."/>
            <person name="Bonometti L."/>
            <person name="Westerberg I."/>
            <person name="Brannstrom I.O."/>
            <person name="Guillou S."/>
            <person name="Cros-Aarteil S."/>
            <person name="Calhoun S."/>
            <person name="Haridas S."/>
            <person name="Kuo A."/>
            <person name="Mondo S."/>
            <person name="Pangilinan J."/>
            <person name="Riley R."/>
            <person name="LaButti K."/>
            <person name="Andreopoulos B."/>
            <person name="Lipzen A."/>
            <person name="Chen C."/>
            <person name="Yan M."/>
            <person name="Daum C."/>
            <person name="Ng V."/>
            <person name="Clum A."/>
            <person name="Steindorff A."/>
            <person name="Ohm R.A."/>
            <person name="Martin F."/>
            <person name="Silar P."/>
            <person name="Natvig D.O."/>
            <person name="Lalanne C."/>
            <person name="Gautier V."/>
            <person name="Ament-Velasquez S.L."/>
            <person name="Kruys A."/>
            <person name="Hutchinson M.I."/>
            <person name="Powell A.J."/>
            <person name="Barry K."/>
            <person name="Miller A.N."/>
            <person name="Grigoriev I.V."/>
            <person name="Debuchy R."/>
            <person name="Gladieux P."/>
            <person name="Hiltunen Thoren M."/>
            <person name="Johannesson H."/>
        </authorList>
    </citation>
    <scope>NUCLEOTIDE SEQUENCE</scope>
    <source>
        <strain evidence="1">CBS 141.50</strain>
    </source>
</reference>
<reference evidence="1" key="2">
    <citation type="submission" date="2023-05" db="EMBL/GenBank/DDBJ databases">
        <authorList>
            <consortium name="Lawrence Berkeley National Laboratory"/>
            <person name="Steindorff A."/>
            <person name="Hensen N."/>
            <person name="Bonometti L."/>
            <person name="Westerberg I."/>
            <person name="Brannstrom I.O."/>
            <person name="Guillou S."/>
            <person name="Cros-Aarteil S."/>
            <person name="Calhoun S."/>
            <person name="Haridas S."/>
            <person name="Kuo A."/>
            <person name="Mondo S."/>
            <person name="Pangilinan J."/>
            <person name="Riley R."/>
            <person name="Labutti K."/>
            <person name="Andreopoulos B."/>
            <person name="Lipzen A."/>
            <person name="Chen C."/>
            <person name="Yanf M."/>
            <person name="Daum C."/>
            <person name="Ng V."/>
            <person name="Clum A."/>
            <person name="Ohm R."/>
            <person name="Martin F."/>
            <person name="Silar P."/>
            <person name="Natvig D."/>
            <person name="Lalanne C."/>
            <person name="Gautier V."/>
            <person name="Ament-Velasquez S.L."/>
            <person name="Kruys A."/>
            <person name="Hutchinson M.I."/>
            <person name="Powell A.J."/>
            <person name="Barry K."/>
            <person name="Miller A.N."/>
            <person name="Grigoriev I.V."/>
            <person name="Debuchy R."/>
            <person name="Gladieux P."/>
            <person name="Thoren M.H."/>
            <person name="Johannesson H."/>
        </authorList>
    </citation>
    <scope>NUCLEOTIDE SEQUENCE</scope>
    <source>
        <strain evidence="1">CBS 141.50</strain>
    </source>
</reference>
<dbReference type="RefSeq" id="XP_062640333.1">
    <property type="nucleotide sequence ID" value="XM_062779456.1"/>
</dbReference>
<dbReference type="Proteomes" id="UP001302676">
    <property type="component" value="Unassembled WGS sequence"/>
</dbReference>
<keyword evidence="2" id="KW-1185">Reference proteome</keyword>
<name>A0AAN6ZQC1_9PEZI</name>
<organism evidence="1 2">
    <name type="scientific">Dichotomopilus funicola</name>
    <dbReference type="NCBI Taxonomy" id="1934379"/>
    <lineage>
        <taxon>Eukaryota</taxon>
        <taxon>Fungi</taxon>
        <taxon>Dikarya</taxon>
        <taxon>Ascomycota</taxon>
        <taxon>Pezizomycotina</taxon>
        <taxon>Sordariomycetes</taxon>
        <taxon>Sordariomycetidae</taxon>
        <taxon>Sordariales</taxon>
        <taxon>Chaetomiaceae</taxon>
        <taxon>Dichotomopilus</taxon>
    </lineage>
</organism>